<proteinExistence type="predicted"/>
<sequence>MKVPGRKPGPAVDNRELIIVIVVVRDEVMIPSAARGIVRQAYSDRRLI</sequence>
<dbReference type="EMBL" id="LT629758">
    <property type="protein sequence ID" value="SDT58415.1"/>
    <property type="molecule type" value="Genomic_DNA"/>
</dbReference>
<evidence type="ECO:0000313" key="1">
    <source>
        <dbReference type="EMBL" id="SDT58415.1"/>
    </source>
</evidence>
<dbReference type="RefSeq" id="WP_231954716.1">
    <property type="nucleotide sequence ID" value="NZ_BOMJ01000110.1"/>
</dbReference>
<name>A0A1H2BJH5_9ACTN</name>
<dbReference type="AlphaFoldDB" id="A0A1H2BJH5"/>
<dbReference type="Proteomes" id="UP000198688">
    <property type="component" value="Chromosome I"/>
</dbReference>
<protein>
    <submittedName>
        <fullName evidence="1">Uncharacterized protein</fullName>
    </submittedName>
</protein>
<organism evidence="1 2">
    <name type="scientific">Actinoplanes derwentensis</name>
    <dbReference type="NCBI Taxonomy" id="113562"/>
    <lineage>
        <taxon>Bacteria</taxon>
        <taxon>Bacillati</taxon>
        <taxon>Actinomycetota</taxon>
        <taxon>Actinomycetes</taxon>
        <taxon>Micromonosporales</taxon>
        <taxon>Micromonosporaceae</taxon>
        <taxon>Actinoplanes</taxon>
    </lineage>
</organism>
<accession>A0A1H2BJH5</accession>
<reference evidence="1 2" key="1">
    <citation type="submission" date="2016-10" db="EMBL/GenBank/DDBJ databases">
        <authorList>
            <person name="de Groot N.N."/>
        </authorList>
    </citation>
    <scope>NUCLEOTIDE SEQUENCE [LARGE SCALE GENOMIC DNA]</scope>
    <source>
        <strain evidence="1 2">DSM 43941</strain>
    </source>
</reference>
<keyword evidence="2" id="KW-1185">Reference proteome</keyword>
<gene>
    <name evidence="1" type="ORF">SAMN04489716_4670</name>
</gene>
<evidence type="ECO:0000313" key="2">
    <source>
        <dbReference type="Proteomes" id="UP000198688"/>
    </source>
</evidence>